<accession>A0A0D0A225</accession>
<proteinExistence type="predicted"/>
<name>A0A0D0A225_9AGAM</name>
<evidence type="ECO:0000313" key="2">
    <source>
        <dbReference type="Proteomes" id="UP000054485"/>
    </source>
</evidence>
<organism evidence="1 2">
    <name type="scientific">Suillus luteus UH-Slu-Lm8-n1</name>
    <dbReference type="NCBI Taxonomy" id="930992"/>
    <lineage>
        <taxon>Eukaryota</taxon>
        <taxon>Fungi</taxon>
        <taxon>Dikarya</taxon>
        <taxon>Basidiomycota</taxon>
        <taxon>Agaricomycotina</taxon>
        <taxon>Agaricomycetes</taxon>
        <taxon>Agaricomycetidae</taxon>
        <taxon>Boletales</taxon>
        <taxon>Suillineae</taxon>
        <taxon>Suillaceae</taxon>
        <taxon>Suillus</taxon>
    </lineage>
</organism>
<dbReference type="EMBL" id="KN835200">
    <property type="protein sequence ID" value="KIK43980.1"/>
    <property type="molecule type" value="Genomic_DNA"/>
</dbReference>
<dbReference type="InParanoid" id="A0A0D0A225"/>
<sequence>MAHCQYETQKWPCALARGGARNLEKCRARLELSDGAKYEGSFIRQRGYTCSLSPP</sequence>
<reference evidence="2" key="2">
    <citation type="submission" date="2015-01" db="EMBL/GenBank/DDBJ databases">
        <title>Evolutionary Origins and Diversification of the Mycorrhizal Mutualists.</title>
        <authorList>
            <consortium name="DOE Joint Genome Institute"/>
            <consortium name="Mycorrhizal Genomics Consortium"/>
            <person name="Kohler A."/>
            <person name="Kuo A."/>
            <person name="Nagy L.G."/>
            <person name="Floudas D."/>
            <person name="Copeland A."/>
            <person name="Barry K.W."/>
            <person name="Cichocki N."/>
            <person name="Veneault-Fourrey C."/>
            <person name="LaButti K."/>
            <person name="Lindquist E.A."/>
            <person name="Lipzen A."/>
            <person name="Lundell T."/>
            <person name="Morin E."/>
            <person name="Murat C."/>
            <person name="Riley R."/>
            <person name="Ohm R."/>
            <person name="Sun H."/>
            <person name="Tunlid A."/>
            <person name="Henrissat B."/>
            <person name="Grigoriev I.V."/>
            <person name="Hibbett D.S."/>
            <person name="Martin F."/>
        </authorList>
    </citation>
    <scope>NUCLEOTIDE SEQUENCE [LARGE SCALE GENOMIC DNA]</scope>
    <source>
        <strain evidence="2">UH-Slu-Lm8-n1</strain>
    </source>
</reference>
<reference evidence="1 2" key="1">
    <citation type="submission" date="2014-04" db="EMBL/GenBank/DDBJ databases">
        <authorList>
            <consortium name="DOE Joint Genome Institute"/>
            <person name="Kuo A."/>
            <person name="Ruytinx J."/>
            <person name="Rineau F."/>
            <person name="Colpaert J."/>
            <person name="Kohler A."/>
            <person name="Nagy L.G."/>
            <person name="Floudas D."/>
            <person name="Copeland A."/>
            <person name="Barry K.W."/>
            <person name="Cichocki N."/>
            <person name="Veneault-Fourrey C."/>
            <person name="LaButti K."/>
            <person name="Lindquist E.A."/>
            <person name="Lipzen A."/>
            <person name="Lundell T."/>
            <person name="Morin E."/>
            <person name="Murat C."/>
            <person name="Sun H."/>
            <person name="Tunlid A."/>
            <person name="Henrissat B."/>
            <person name="Grigoriev I.V."/>
            <person name="Hibbett D.S."/>
            <person name="Martin F."/>
            <person name="Nordberg H.P."/>
            <person name="Cantor M.N."/>
            <person name="Hua S.X."/>
        </authorList>
    </citation>
    <scope>NUCLEOTIDE SEQUENCE [LARGE SCALE GENOMIC DNA]</scope>
    <source>
        <strain evidence="1 2">UH-Slu-Lm8-n1</strain>
    </source>
</reference>
<gene>
    <name evidence="1" type="ORF">CY34DRAFT_803214</name>
</gene>
<protein>
    <submittedName>
        <fullName evidence="1">Uncharacterized protein</fullName>
    </submittedName>
</protein>
<evidence type="ECO:0000313" key="1">
    <source>
        <dbReference type="EMBL" id="KIK43980.1"/>
    </source>
</evidence>
<dbReference type="Proteomes" id="UP000054485">
    <property type="component" value="Unassembled WGS sequence"/>
</dbReference>
<dbReference type="HOGENOM" id="CLU_3033985_0_0_1"/>
<dbReference type="AlphaFoldDB" id="A0A0D0A225"/>
<keyword evidence="2" id="KW-1185">Reference proteome</keyword>